<dbReference type="OrthoDB" id="2193035at2759"/>
<evidence type="ECO:0000256" key="1">
    <source>
        <dbReference type="SAM" id="Phobius"/>
    </source>
</evidence>
<dbReference type="AlphaFoldDB" id="A0A0R0LU90"/>
<reference evidence="3 4" key="1">
    <citation type="submission" date="2015-07" db="EMBL/GenBank/DDBJ databases">
        <title>The genome of Pseudoloma neurophilia, a relevant intracellular parasite of the zebrafish.</title>
        <authorList>
            <person name="Ndikumana S."/>
            <person name="Pelin A."/>
            <person name="Sanders J."/>
            <person name="Corradi N."/>
        </authorList>
    </citation>
    <scope>NUCLEOTIDE SEQUENCE [LARGE SCALE GENOMIC DNA]</scope>
    <source>
        <strain evidence="3 4">MK1</strain>
    </source>
</reference>
<sequence length="230" mass="26508">MFMNPIFLFTFLLMAHALIRPFSPQHPIAEFKSLPNRTVVLIELQIYVQSFNGDWVVLDKNEPFKTDLVVESAADRDWSKLVKGGVFNAEFVGNQAKTTFFYTSASDTMHKFSFHFSNQNLNRNNSVYGADLKIYEGRANNPQAISQMDSTIRELDRQIKYASTACQEIENVLRFDTLDELEYDKIIRSSANLILFSIFFKIVATAVIMIYLNRRLKQFYITNKIAGLSK</sequence>
<dbReference type="Proteomes" id="UP000051530">
    <property type="component" value="Unassembled WGS sequence"/>
</dbReference>
<evidence type="ECO:0008006" key="5">
    <source>
        <dbReference type="Google" id="ProtNLM"/>
    </source>
</evidence>
<dbReference type="EMBL" id="LGUB01000632">
    <property type="protein sequence ID" value="KRH92858.1"/>
    <property type="molecule type" value="Genomic_DNA"/>
</dbReference>
<dbReference type="VEuPathDB" id="MicrosporidiaDB:M153_24100001350"/>
<keyword evidence="1" id="KW-0472">Membrane</keyword>
<gene>
    <name evidence="3" type="ORF">M153_24100001350</name>
</gene>
<keyword evidence="4" id="KW-1185">Reference proteome</keyword>
<comment type="caution">
    <text evidence="3">The sequence shown here is derived from an EMBL/GenBank/DDBJ whole genome shotgun (WGS) entry which is preliminary data.</text>
</comment>
<evidence type="ECO:0000313" key="3">
    <source>
        <dbReference type="EMBL" id="KRH92858.1"/>
    </source>
</evidence>
<keyword evidence="2" id="KW-0732">Signal</keyword>
<accession>A0A0R0LU90</accession>
<keyword evidence="1" id="KW-1133">Transmembrane helix</keyword>
<name>A0A0R0LU90_9MICR</name>
<proteinExistence type="predicted"/>
<feature type="transmembrane region" description="Helical" evidence="1">
    <location>
        <begin position="193"/>
        <end position="212"/>
    </location>
</feature>
<protein>
    <recommendedName>
        <fullName evidence="5">GOLD domain-containing protein</fullName>
    </recommendedName>
</protein>
<organism evidence="3 4">
    <name type="scientific">Pseudoloma neurophilia</name>
    <dbReference type="NCBI Taxonomy" id="146866"/>
    <lineage>
        <taxon>Eukaryota</taxon>
        <taxon>Fungi</taxon>
        <taxon>Fungi incertae sedis</taxon>
        <taxon>Microsporidia</taxon>
        <taxon>Pseudoloma</taxon>
    </lineage>
</organism>
<keyword evidence="1" id="KW-0812">Transmembrane</keyword>
<evidence type="ECO:0000313" key="4">
    <source>
        <dbReference type="Proteomes" id="UP000051530"/>
    </source>
</evidence>
<feature type="signal peptide" evidence="2">
    <location>
        <begin position="1"/>
        <end position="17"/>
    </location>
</feature>
<evidence type="ECO:0000256" key="2">
    <source>
        <dbReference type="SAM" id="SignalP"/>
    </source>
</evidence>
<feature type="chain" id="PRO_5006398931" description="GOLD domain-containing protein" evidence="2">
    <location>
        <begin position="18"/>
        <end position="230"/>
    </location>
</feature>